<gene>
    <name evidence="1" type="ORF">EU96_1580</name>
</gene>
<dbReference type="AlphaFoldDB" id="A0A0A2A7X1"/>
<proteinExistence type="predicted"/>
<name>A0A0A2A7X1_PROMR</name>
<accession>A0A0A2A7X1</accession>
<evidence type="ECO:0000313" key="2">
    <source>
        <dbReference type="Proteomes" id="UP000030445"/>
    </source>
</evidence>
<dbReference type="InterPro" id="IPR029044">
    <property type="entry name" value="Nucleotide-diphossugar_trans"/>
</dbReference>
<dbReference type="EMBL" id="JNAM01000011">
    <property type="protein sequence ID" value="KGF96941.1"/>
    <property type="molecule type" value="Genomic_DNA"/>
</dbReference>
<dbReference type="OrthoDB" id="9771846at2"/>
<organism evidence="1 2">
    <name type="scientific">Prochlorococcus marinus str. MIT 9302</name>
    <dbReference type="NCBI Taxonomy" id="74545"/>
    <lineage>
        <taxon>Bacteria</taxon>
        <taxon>Bacillati</taxon>
        <taxon>Cyanobacteriota</taxon>
        <taxon>Cyanophyceae</taxon>
        <taxon>Synechococcales</taxon>
        <taxon>Prochlorococcaceae</taxon>
        <taxon>Prochlorococcus</taxon>
    </lineage>
</organism>
<evidence type="ECO:0000313" key="1">
    <source>
        <dbReference type="EMBL" id="KGF96941.1"/>
    </source>
</evidence>
<keyword evidence="1" id="KW-0808">Transferase</keyword>
<dbReference type="Gene3D" id="3.90.550.10">
    <property type="entry name" value="Spore Coat Polysaccharide Biosynthesis Protein SpsA, Chain A"/>
    <property type="match status" value="1"/>
</dbReference>
<dbReference type="Proteomes" id="UP000030445">
    <property type="component" value="Unassembled WGS sequence"/>
</dbReference>
<comment type="caution">
    <text evidence="1">The sequence shown here is derived from an EMBL/GenBank/DDBJ whole genome shotgun (WGS) entry which is preliminary data.</text>
</comment>
<sequence>MKKLIFSTVLYNTPIKDIKNLMDSIESLILAFKEKKINIKVTKLLIRDNSKNPIYSKDNLNLGKYSYKVDLIRSHRNLGYGLGHNHNLLEQNSNKDIWFIAINPDVYFQGKKLVSFFEFVTSSNLISCAAPLIYLPNGNIQYSAKKNPTMFSLLISRFSFFQKLPILKKYLNQNQNRYQNYEKEFINSTFLSGCFLAFPSETYKKIKGFSENYFLHFEDADIVRRSSFEGKTMHCPLGQITHIRGRGSHKSLFQQYHLIISYMRYSRTWGFRLF</sequence>
<dbReference type="STRING" id="74545.EU96_1580"/>
<dbReference type="eggNOG" id="COG1216">
    <property type="taxonomic scope" value="Bacteria"/>
</dbReference>
<reference evidence="2" key="1">
    <citation type="journal article" date="2014" name="Sci. Data">
        <title>Genomes of diverse isolates of the marine cyanobacterium Prochlorococcus.</title>
        <authorList>
            <person name="Biller S."/>
            <person name="Berube P."/>
            <person name="Thompson J."/>
            <person name="Kelly L."/>
            <person name="Roggensack S."/>
            <person name="Awad L."/>
            <person name="Roache-Johnson K."/>
            <person name="Ding H."/>
            <person name="Giovannoni S.J."/>
            <person name="Moore L.R."/>
            <person name="Chisholm S.W."/>
        </authorList>
    </citation>
    <scope>NUCLEOTIDE SEQUENCE [LARGE SCALE GENOMIC DNA]</scope>
    <source>
        <strain evidence="2">MIT 9302</strain>
    </source>
</reference>
<protein>
    <submittedName>
        <fullName evidence="1">Glycosyltransferase</fullName>
    </submittedName>
</protein>
<dbReference type="SUPFAM" id="SSF53448">
    <property type="entry name" value="Nucleotide-diphospho-sugar transferases"/>
    <property type="match status" value="1"/>
</dbReference>
<dbReference type="GO" id="GO:0016740">
    <property type="term" value="F:transferase activity"/>
    <property type="evidence" value="ECO:0007669"/>
    <property type="project" value="UniProtKB-KW"/>
</dbReference>
<dbReference type="RefSeq" id="WP_032527191.1">
    <property type="nucleotide sequence ID" value="NZ_CP138951.1"/>
</dbReference>